<dbReference type="Gene3D" id="1.25.40.20">
    <property type="entry name" value="Ankyrin repeat-containing domain"/>
    <property type="match status" value="1"/>
</dbReference>
<dbReference type="EMBL" id="JN654977">
    <property type="protein sequence ID" value="AEY72806.1"/>
    <property type="molecule type" value="Genomic_DNA"/>
</dbReference>
<keyword evidence="1" id="KW-0040">ANK repeat</keyword>
<sequence length="198" mass="23302">MYGLILSRFNNCGYHCYETILIDVFDILSKYMDNIDMIDNENKTLLYYAVDVNNIQFAKRLLEYGASVTTSRSIINTAIQKSSYQRENKTKLVDLLLSYHPTLETMIDAFNRDIRYLYPEPLSACIRYALIIDDDFPSKVKYDISGRHKELKRYRVDINRMKNAYISGVSMFDILFKRSKRHRLRYAKNPTSNGTKKN</sequence>
<protein>
    <submittedName>
        <fullName evidence="2">Ankyrin-like</fullName>
    </submittedName>
</protein>
<evidence type="ECO:0000313" key="3">
    <source>
        <dbReference type="EMBL" id="AEY73031.1"/>
    </source>
</evidence>
<dbReference type="InterPro" id="IPR002110">
    <property type="entry name" value="Ankyrin_rpt"/>
</dbReference>
<evidence type="ECO:0000256" key="1">
    <source>
        <dbReference type="PROSITE-ProRule" id="PRU00023"/>
    </source>
</evidence>
<gene>
    <name evidence="2" type="ORF">VAC_DPP10_007</name>
    <name evidence="3" type="ORF">VAC_DPP10_235</name>
</gene>
<organism evidence="2 4">
    <name type="scientific">Vaccinia virus</name>
    <name type="common">VACV</name>
    <name type="synonym">Orthopoxvirus vaccinia</name>
    <dbReference type="NCBI Taxonomy" id="10245"/>
    <lineage>
        <taxon>Viruses</taxon>
        <taxon>Varidnaviria</taxon>
        <taxon>Bamfordvirae</taxon>
        <taxon>Nucleocytoviricota</taxon>
        <taxon>Pokkesviricetes</taxon>
        <taxon>Chitovirales</taxon>
        <taxon>Poxviridae</taxon>
        <taxon>Chordopoxvirinae</taxon>
        <taxon>Orthopoxvirus</taxon>
    </lineage>
</organism>
<evidence type="ECO:0000313" key="2">
    <source>
        <dbReference type="EMBL" id="AEY72806.1"/>
    </source>
</evidence>
<feature type="repeat" description="ANK" evidence="1">
    <location>
        <begin position="41"/>
        <end position="73"/>
    </location>
</feature>
<dbReference type="EMBL" id="JN654977">
    <property type="protein sequence ID" value="AEY73031.1"/>
    <property type="molecule type" value="Genomic_DNA"/>
</dbReference>
<accession>H2DSQ1</accession>
<dbReference type="Proteomes" id="UP000167479">
    <property type="component" value="Segment"/>
</dbReference>
<dbReference type="SUPFAM" id="SSF48403">
    <property type="entry name" value="Ankyrin repeat"/>
    <property type="match status" value="1"/>
</dbReference>
<dbReference type="InterPro" id="IPR036770">
    <property type="entry name" value="Ankyrin_rpt-contain_sf"/>
</dbReference>
<evidence type="ECO:0000313" key="4">
    <source>
        <dbReference type="Proteomes" id="UP000167479"/>
    </source>
</evidence>
<reference evidence="2 4" key="1">
    <citation type="journal article" date="2011" name="J. Virol.">
        <title>Genomic analysis of the vaccinia virus strain variants found in Dryvax vaccine.</title>
        <authorList>
            <person name="Qin L."/>
            <person name="Upton C."/>
            <person name="Hazes B."/>
            <person name="Evans D.H."/>
        </authorList>
    </citation>
    <scope>NUCLEOTIDE SEQUENCE [LARGE SCALE GENOMIC DNA]</scope>
    <source>
        <strain evidence="2">Dryvax</strain>
    </source>
</reference>
<dbReference type="PROSITE" id="PS50088">
    <property type="entry name" value="ANK_REPEAT"/>
    <property type="match status" value="1"/>
</dbReference>
<name>H2DSQ1_VACCV</name>
<proteinExistence type="predicted"/>